<keyword evidence="2 3" id="KW-0143">Chaperone</keyword>
<evidence type="ECO:0000313" key="6">
    <source>
        <dbReference type="Proteomes" id="UP000186364"/>
    </source>
</evidence>
<evidence type="ECO:0000256" key="3">
    <source>
        <dbReference type="HAMAP-Rule" id="MF_01384"/>
    </source>
</evidence>
<dbReference type="PANTHER" id="PTHR33643:SF1">
    <property type="entry name" value="UREASE ACCESSORY PROTEIN D"/>
    <property type="match status" value="1"/>
</dbReference>
<accession>A0A1Q9B337</accession>
<reference evidence="5 6" key="1">
    <citation type="submission" date="2016-09" db="EMBL/GenBank/DDBJ databases">
        <title>Rhizobium sp. nov., a novel species isolated from the rice rhizosphere.</title>
        <authorList>
            <person name="Zhao J."/>
            <person name="Zhang X."/>
        </authorList>
    </citation>
    <scope>NUCLEOTIDE SEQUENCE [LARGE SCALE GENOMIC DNA]</scope>
    <source>
        <strain evidence="5 6">1.7048</strain>
    </source>
</reference>
<organism evidence="5 6">
    <name type="scientific">Xaviernesmea oryzae</name>
    <dbReference type="NCBI Taxonomy" id="464029"/>
    <lineage>
        <taxon>Bacteria</taxon>
        <taxon>Pseudomonadati</taxon>
        <taxon>Pseudomonadota</taxon>
        <taxon>Alphaproteobacteria</taxon>
        <taxon>Hyphomicrobiales</taxon>
        <taxon>Rhizobiaceae</taxon>
        <taxon>Rhizobium/Agrobacterium group</taxon>
        <taxon>Xaviernesmea</taxon>
    </lineage>
</organism>
<proteinExistence type="inferred from homology"/>
<keyword evidence="3" id="KW-0996">Nickel insertion</keyword>
<dbReference type="Proteomes" id="UP000186364">
    <property type="component" value="Unassembled WGS sequence"/>
</dbReference>
<dbReference type="GO" id="GO:0016151">
    <property type="term" value="F:nickel cation binding"/>
    <property type="evidence" value="ECO:0007669"/>
    <property type="project" value="UniProtKB-UniRule"/>
</dbReference>
<dbReference type="PANTHER" id="PTHR33643">
    <property type="entry name" value="UREASE ACCESSORY PROTEIN D"/>
    <property type="match status" value="1"/>
</dbReference>
<comment type="subunit">
    <text evidence="3">UreD, UreF and UreG form a complex that acts as a GTP-hydrolysis-dependent molecular chaperone, activating the urease apoprotein by helping to assemble the nickel containing metallocenter of UreC. The UreE protein probably delivers the nickel.</text>
</comment>
<sequence>MTPRAQGFSPPGGRAQRAWGSGRLSTKPGQGRTRLDTFYQEGCAKLRLPEMFDGTMEAVLINSSGGLTGGDRMEWRFSAGPQTALTLTTQACERIYKASAGVAEIDTRLTVGAGARLDWLPQETILFDRAALRRSLEVELADDATFLAVEAVLLGRKAMGETVLSGSFRDRWRIRRAGRLLHADHLALEGEIAALASRSAVLGGGVAFASLVFCAGDCAHHLAPLRRLLAGTQGGVSHVTVGGMEKLVIRLIAKDGFSLRKTLVPVISHLRLGASLPKVWNL</sequence>
<comment type="similarity">
    <text evidence="1 3">Belongs to the UreD family.</text>
</comment>
<keyword evidence="6" id="KW-1185">Reference proteome</keyword>
<dbReference type="GO" id="GO:0005737">
    <property type="term" value="C:cytoplasm"/>
    <property type="evidence" value="ECO:0007669"/>
    <property type="project" value="UniProtKB-SubCell"/>
</dbReference>
<comment type="function">
    <text evidence="3">Required for maturation of urease via the functional incorporation of the urease nickel metallocenter.</text>
</comment>
<keyword evidence="3" id="KW-0963">Cytoplasm</keyword>
<evidence type="ECO:0000256" key="4">
    <source>
        <dbReference type="SAM" id="MobiDB-lite"/>
    </source>
</evidence>
<dbReference type="HAMAP" id="MF_01384">
    <property type="entry name" value="UreD"/>
    <property type="match status" value="1"/>
</dbReference>
<dbReference type="InterPro" id="IPR002669">
    <property type="entry name" value="UreD"/>
</dbReference>
<dbReference type="Pfam" id="PF01774">
    <property type="entry name" value="UreD"/>
    <property type="match status" value="1"/>
</dbReference>
<dbReference type="AlphaFoldDB" id="A0A1Q9B337"/>
<feature type="region of interest" description="Disordered" evidence="4">
    <location>
        <begin position="1"/>
        <end position="32"/>
    </location>
</feature>
<comment type="subcellular location">
    <subcellularLocation>
        <location evidence="3">Cytoplasm</location>
    </subcellularLocation>
</comment>
<name>A0A1Q9B337_9HYPH</name>
<comment type="caution">
    <text evidence="5">The sequence shown here is derived from an EMBL/GenBank/DDBJ whole genome shotgun (WGS) entry which is preliminary data.</text>
</comment>
<evidence type="ECO:0000256" key="2">
    <source>
        <dbReference type="ARBA" id="ARBA00023186"/>
    </source>
</evidence>
<gene>
    <name evidence="3" type="primary">ureD</name>
    <name evidence="5" type="ORF">BJF93_23610</name>
</gene>
<dbReference type="EMBL" id="MKIP01000026">
    <property type="protein sequence ID" value="OLP62402.1"/>
    <property type="molecule type" value="Genomic_DNA"/>
</dbReference>
<evidence type="ECO:0000256" key="1">
    <source>
        <dbReference type="ARBA" id="ARBA00007177"/>
    </source>
</evidence>
<protein>
    <recommendedName>
        <fullName evidence="3">Urease accessory protein UreD</fullName>
    </recommendedName>
</protein>
<evidence type="ECO:0000313" key="5">
    <source>
        <dbReference type="EMBL" id="OLP62402.1"/>
    </source>
</evidence>